<evidence type="ECO:0000313" key="1">
    <source>
        <dbReference type="EMBL" id="KAF0428214.1"/>
    </source>
</evidence>
<reference evidence="1 2" key="1">
    <citation type="journal article" date="2019" name="Environ. Microbiol.">
        <title>At the nexus of three kingdoms: the genome of the mycorrhizal fungus Gigaspora margarita provides insights into plant, endobacterial and fungal interactions.</title>
        <authorList>
            <person name="Venice F."/>
            <person name="Ghignone S."/>
            <person name="Salvioli di Fossalunga A."/>
            <person name="Amselem J."/>
            <person name="Novero M."/>
            <person name="Xianan X."/>
            <person name="Sedzielewska Toro K."/>
            <person name="Morin E."/>
            <person name="Lipzen A."/>
            <person name="Grigoriev I.V."/>
            <person name="Henrissat B."/>
            <person name="Martin F.M."/>
            <person name="Bonfante P."/>
        </authorList>
    </citation>
    <scope>NUCLEOTIDE SEQUENCE [LARGE SCALE GENOMIC DNA]</scope>
    <source>
        <strain evidence="1 2">BEG34</strain>
    </source>
</reference>
<keyword evidence="2" id="KW-1185">Reference proteome</keyword>
<name>A0A8H3XAD8_GIGMA</name>
<sequence length="96" mass="10673">MVVRGSYGDENGEEQIEKRNFAVCGGGATMEICVSQYWSSMENHDISVFHGIQLSNNDISGSNPVFINGGFTRLDITALVRRETSSVRKFDQQNQP</sequence>
<comment type="caution">
    <text evidence="1">The sequence shown here is derived from an EMBL/GenBank/DDBJ whole genome shotgun (WGS) entry which is preliminary data.</text>
</comment>
<proteinExistence type="predicted"/>
<protein>
    <submittedName>
        <fullName evidence="1">Subtilase family-domain-containing protein</fullName>
    </submittedName>
</protein>
<accession>A0A8H3XAD8</accession>
<evidence type="ECO:0000313" key="2">
    <source>
        <dbReference type="Proteomes" id="UP000439903"/>
    </source>
</evidence>
<dbReference type="EMBL" id="WTPW01001569">
    <property type="protein sequence ID" value="KAF0428214.1"/>
    <property type="molecule type" value="Genomic_DNA"/>
</dbReference>
<dbReference type="AlphaFoldDB" id="A0A8H3XAD8"/>
<organism evidence="1 2">
    <name type="scientific">Gigaspora margarita</name>
    <dbReference type="NCBI Taxonomy" id="4874"/>
    <lineage>
        <taxon>Eukaryota</taxon>
        <taxon>Fungi</taxon>
        <taxon>Fungi incertae sedis</taxon>
        <taxon>Mucoromycota</taxon>
        <taxon>Glomeromycotina</taxon>
        <taxon>Glomeromycetes</taxon>
        <taxon>Diversisporales</taxon>
        <taxon>Gigasporaceae</taxon>
        <taxon>Gigaspora</taxon>
    </lineage>
</organism>
<dbReference type="OrthoDB" id="10588840at2759"/>
<gene>
    <name evidence="1" type="ORF">F8M41_005882</name>
</gene>
<dbReference type="Proteomes" id="UP000439903">
    <property type="component" value="Unassembled WGS sequence"/>
</dbReference>